<dbReference type="EMBL" id="CP014584">
    <property type="protein sequence ID" value="ANZ74446.1"/>
    <property type="molecule type" value="Genomic_DNA"/>
</dbReference>
<dbReference type="OrthoDB" id="10308980at2759"/>
<keyword evidence="2" id="KW-1185">Reference proteome</keyword>
<gene>
    <name evidence="1" type="ORF">ATY40_BA7500160</name>
</gene>
<accession>A0A1B2J8X3</accession>
<dbReference type="AlphaFoldDB" id="A0A1B2J8X3"/>
<evidence type="ECO:0000313" key="2">
    <source>
        <dbReference type="Proteomes" id="UP000094565"/>
    </source>
</evidence>
<sequence>MWATCPGRIQLELADADELDLEEMRKTVTWGRETKQKMIRYSFQKSSRLSIIKPNIKMDFNYSAWKERVRTRNHVSSKIDHEKPSTLTRLYRKVVRNWKKSTMEEAVSPKIQVPAINCTIFSSSLSEKYMSSDYEYSIPRRGSLRDSEESSLASIVSPGSGIIPLKKDHSVRRQRSQLSRYSYKPADFGAIFDNLPESTDNDSQTFIASPLSDSSPNQDLWNHLPIRPFRTIDDGLEVQESD</sequence>
<evidence type="ECO:0000313" key="1">
    <source>
        <dbReference type="EMBL" id="ANZ74446.1"/>
    </source>
</evidence>
<name>A0A1B2J8X3_PICPA</name>
<protein>
    <submittedName>
        <fullName evidence="1">BA75_00160T0</fullName>
    </submittedName>
</protein>
<proteinExistence type="predicted"/>
<reference evidence="1 2" key="1">
    <citation type="submission" date="2016-02" db="EMBL/GenBank/DDBJ databases">
        <title>Comparative genomic and transcriptomic foundation for Pichia pastoris.</title>
        <authorList>
            <person name="Love K.R."/>
            <person name="Shah K.A."/>
            <person name="Whittaker C.A."/>
            <person name="Wu J."/>
            <person name="Bartlett M.C."/>
            <person name="Ma D."/>
            <person name="Leeson R.L."/>
            <person name="Priest M."/>
            <person name="Young S.K."/>
            <person name="Love J.C."/>
        </authorList>
    </citation>
    <scope>NUCLEOTIDE SEQUENCE [LARGE SCALE GENOMIC DNA]</scope>
    <source>
        <strain evidence="1 2">ATCC 28485</strain>
    </source>
</reference>
<organism evidence="1 2">
    <name type="scientific">Komagataella pastoris</name>
    <name type="common">Yeast</name>
    <name type="synonym">Pichia pastoris</name>
    <dbReference type="NCBI Taxonomy" id="4922"/>
    <lineage>
        <taxon>Eukaryota</taxon>
        <taxon>Fungi</taxon>
        <taxon>Dikarya</taxon>
        <taxon>Ascomycota</taxon>
        <taxon>Saccharomycotina</taxon>
        <taxon>Pichiomycetes</taxon>
        <taxon>Pichiales</taxon>
        <taxon>Pichiaceae</taxon>
        <taxon>Komagataella</taxon>
    </lineage>
</organism>
<dbReference type="Proteomes" id="UP000094565">
    <property type="component" value="Chromosome 1"/>
</dbReference>